<reference evidence="1" key="1">
    <citation type="submission" date="2022-05" db="EMBL/GenBank/DDBJ databases">
        <title>Chromosome-level genome of Chaenocephalus aceratus.</title>
        <authorList>
            <person name="Park H."/>
        </authorList>
    </citation>
    <scope>NUCLEOTIDE SEQUENCE</scope>
    <source>
        <strain evidence="1">KU_202001</strain>
    </source>
</reference>
<keyword evidence="2" id="KW-1185">Reference proteome</keyword>
<organism evidence="1 2">
    <name type="scientific">Chaenocephalus aceratus</name>
    <name type="common">Blackfin icefish</name>
    <name type="synonym">Chaenichthys aceratus</name>
    <dbReference type="NCBI Taxonomy" id="36190"/>
    <lineage>
        <taxon>Eukaryota</taxon>
        <taxon>Metazoa</taxon>
        <taxon>Chordata</taxon>
        <taxon>Craniata</taxon>
        <taxon>Vertebrata</taxon>
        <taxon>Euteleostomi</taxon>
        <taxon>Actinopterygii</taxon>
        <taxon>Neopterygii</taxon>
        <taxon>Teleostei</taxon>
        <taxon>Neoteleostei</taxon>
        <taxon>Acanthomorphata</taxon>
        <taxon>Eupercaria</taxon>
        <taxon>Perciformes</taxon>
        <taxon>Notothenioidei</taxon>
        <taxon>Channichthyidae</taxon>
        <taxon>Chaenocephalus</taxon>
    </lineage>
</organism>
<protein>
    <submittedName>
        <fullName evidence="1">Uncharacterized protein</fullName>
    </submittedName>
</protein>
<evidence type="ECO:0000313" key="1">
    <source>
        <dbReference type="EMBL" id="KAI4810510.1"/>
    </source>
</evidence>
<comment type="caution">
    <text evidence="1">The sequence shown here is derived from an EMBL/GenBank/DDBJ whole genome shotgun (WGS) entry which is preliminary data.</text>
</comment>
<dbReference type="EMBL" id="CM043800">
    <property type="protein sequence ID" value="KAI4810510.1"/>
    <property type="molecule type" value="Genomic_DNA"/>
</dbReference>
<proteinExistence type="predicted"/>
<name>A0ACB9WCD9_CHAAC</name>
<sequence length="96" mass="10933">MHSHLTGECVYSPLWPSSSTENVKRLRRKRGGRERDSAWTVMRQDSSTARARCYITHRLDLNIALEHWGCLSEPPGSVELQLSLFLGEGPQRLILS</sequence>
<evidence type="ECO:0000313" key="2">
    <source>
        <dbReference type="Proteomes" id="UP001057452"/>
    </source>
</evidence>
<dbReference type="Proteomes" id="UP001057452">
    <property type="component" value="Chromosome 16"/>
</dbReference>
<gene>
    <name evidence="1" type="ORF">KUCAC02_013450</name>
</gene>
<accession>A0ACB9WCD9</accession>